<dbReference type="InterPro" id="IPR001611">
    <property type="entry name" value="Leu-rich_rpt"/>
</dbReference>
<dbReference type="EMBL" id="BRXX01000207">
    <property type="protein sequence ID" value="GMH97842.1"/>
    <property type="molecule type" value="Genomic_DNA"/>
</dbReference>
<dbReference type="InterPro" id="IPR053059">
    <property type="entry name" value="Inactive_SerThr-Kinase_ABA"/>
</dbReference>
<evidence type="ECO:0000256" key="1">
    <source>
        <dbReference type="ARBA" id="ARBA00022614"/>
    </source>
</evidence>
<dbReference type="Pfam" id="PF23598">
    <property type="entry name" value="LRR_14"/>
    <property type="match status" value="1"/>
</dbReference>
<keyword evidence="6" id="KW-1185">Reference proteome</keyword>
<dbReference type="InterPro" id="IPR032675">
    <property type="entry name" value="LRR_dom_sf"/>
</dbReference>
<evidence type="ECO:0000256" key="3">
    <source>
        <dbReference type="SAM" id="MobiDB-lite"/>
    </source>
</evidence>
<dbReference type="InterPro" id="IPR003591">
    <property type="entry name" value="Leu-rich_rpt_typical-subtyp"/>
</dbReference>
<dbReference type="AlphaFoldDB" id="A0A9W7BWF4"/>
<protein>
    <recommendedName>
        <fullName evidence="4">Disease resistance R13L4/SHOC-2-like LRR domain-containing protein</fullName>
    </recommendedName>
</protein>
<organism evidence="5 6">
    <name type="scientific">Triparma verrucosa</name>
    <dbReference type="NCBI Taxonomy" id="1606542"/>
    <lineage>
        <taxon>Eukaryota</taxon>
        <taxon>Sar</taxon>
        <taxon>Stramenopiles</taxon>
        <taxon>Ochrophyta</taxon>
        <taxon>Bolidophyceae</taxon>
        <taxon>Parmales</taxon>
        <taxon>Triparmaceae</taxon>
        <taxon>Triparma</taxon>
    </lineage>
</organism>
<sequence>MAGLGRLFSIEVHKHVQSLEVWSGWLRFGPLSGDSKASIAQQPWGTKEVYASTVTNTLFPPNKYPNLKKLTVTPDWHDWSLRSQRLKYSLTAHKRSSGYTTSEEWKDAEEHQGGYKRVDYFFVAALMKRFPDLMDFGGTFDLEAADLFSSELAESNATQTRLTASRSIKSINLNRRCKWNQWGLFLGGVLDDHSFAYLLNTSIKTTFPHLTSLEISLDIDSVKLHSLVTALPHLRSLKLQFPNLRDFIPASLEAQRNSDNEAYRDKASRLVCMNVKELFHLPNLSSLDINGPGNSLWENGQDKLPGPLELLSLFSPHNSTLTSLTLTNLSQGKGIPAVVFTLVNLRVLNLSDNRMGMYGSSTVARLPKEIGDLKELRVIDLSSNCFTGKLPREIYWLTKLEVLKLDKNQLTGILSSKVENLKKLEVLNLSRNKFYGKIPPQIGKLQSLIELDLRINNFTGTVPSHLGKCTKLRTLGLYSHRVFMGTGFPVAQALSNGALPYDYEECPLPEEVRAPQAWKKACWDHHSRLMIFNDDTQVQAFLAFLRKDDEMFWRLYTTLVGGNEEEEATEFWKGKFIYDGGDDLVDESYHPGEDGNESEDSEEHWDATTYSPQELKADFVDDLKNTSGCGFDPSGGRYTHILTFKDQPQHLYTAEMMDKNCADFARRLEEKWGQKAEGAFRSFPDSDSDSDYDPTDFEKVNKSTQYNLGLHTSLGSDRGKDSWKIPEYNSDDEAFIEDEEGNGFDKDVADPGFVGFNDDGGGEESGDDSDEDIEDEEWEQIDTGFGWGPIG</sequence>
<reference evidence="6" key="1">
    <citation type="journal article" date="2023" name="Commun. Biol.">
        <title>Genome analysis of Parmales, the sister group of diatoms, reveals the evolutionary specialization of diatoms from phago-mixotrophs to photoautotrophs.</title>
        <authorList>
            <person name="Ban H."/>
            <person name="Sato S."/>
            <person name="Yoshikawa S."/>
            <person name="Yamada K."/>
            <person name="Nakamura Y."/>
            <person name="Ichinomiya M."/>
            <person name="Sato N."/>
            <person name="Blanc-Mathieu R."/>
            <person name="Endo H."/>
            <person name="Kuwata A."/>
            <person name="Ogata H."/>
        </authorList>
    </citation>
    <scope>NUCLEOTIDE SEQUENCE [LARGE SCALE GENOMIC DNA]</scope>
    <source>
        <strain evidence="6">NIES 3699</strain>
    </source>
</reference>
<feature type="compositionally biased region" description="Acidic residues" evidence="3">
    <location>
        <begin position="760"/>
        <end position="780"/>
    </location>
</feature>
<dbReference type="PANTHER" id="PTHR48003:SF5">
    <property type="entry name" value="OS07G0626500 PROTEIN"/>
    <property type="match status" value="1"/>
</dbReference>
<keyword evidence="1" id="KW-0433">Leucine-rich repeat</keyword>
<evidence type="ECO:0000313" key="5">
    <source>
        <dbReference type="EMBL" id="GMH97842.1"/>
    </source>
</evidence>
<comment type="caution">
    <text evidence="5">The sequence shown here is derived from an EMBL/GenBank/DDBJ whole genome shotgun (WGS) entry which is preliminary data.</text>
</comment>
<dbReference type="Gene3D" id="3.80.10.10">
    <property type="entry name" value="Ribonuclease Inhibitor"/>
    <property type="match status" value="1"/>
</dbReference>
<feature type="region of interest" description="Disordered" evidence="3">
    <location>
        <begin position="587"/>
        <end position="607"/>
    </location>
</feature>
<dbReference type="SMART" id="SM00369">
    <property type="entry name" value="LRR_TYP"/>
    <property type="match status" value="4"/>
</dbReference>
<dbReference type="InterPro" id="IPR055414">
    <property type="entry name" value="LRR_R13L4/SHOC2-like"/>
</dbReference>
<dbReference type="Pfam" id="PF00560">
    <property type="entry name" value="LRR_1"/>
    <property type="match status" value="1"/>
</dbReference>
<dbReference type="PANTHER" id="PTHR48003">
    <property type="entry name" value="OS07G0626500 PROTEIN"/>
    <property type="match status" value="1"/>
</dbReference>
<feature type="compositionally biased region" description="Acidic residues" evidence="3">
    <location>
        <begin position="594"/>
        <end position="603"/>
    </location>
</feature>
<evidence type="ECO:0000313" key="6">
    <source>
        <dbReference type="Proteomes" id="UP001165160"/>
    </source>
</evidence>
<dbReference type="FunFam" id="3.80.10.10:FF:000383">
    <property type="entry name" value="Leucine-rich repeat receptor protein kinase EMS1"/>
    <property type="match status" value="1"/>
</dbReference>
<evidence type="ECO:0000256" key="2">
    <source>
        <dbReference type="ARBA" id="ARBA00022737"/>
    </source>
</evidence>
<dbReference type="Proteomes" id="UP001165160">
    <property type="component" value="Unassembled WGS sequence"/>
</dbReference>
<proteinExistence type="predicted"/>
<accession>A0A9W7BWF4</accession>
<feature type="domain" description="Disease resistance R13L4/SHOC-2-like LRR" evidence="4">
    <location>
        <begin position="339"/>
        <end position="430"/>
    </location>
</feature>
<name>A0A9W7BWF4_9STRA</name>
<gene>
    <name evidence="5" type="ORF">TrVE_jg3174</name>
</gene>
<keyword evidence="2" id="KW-0677">Repeat</keyword>
<dbReference type="SUPFAM" id="SSF52047">
    <property type="entry name" value="RNI-like"/>
    <property type="match status" value="1"/>
</dbReference>
<evidence type="ECO:0000259" key="4">
    <source>
        <dbReference type="Pfam" id="PF23598"/>
    </source>
</evidence>
<feature type="region of interest" description="Disordered" evidence="3">
    <location>
        <begin position="738"/>
        <end position="791"/>
    </location>
</feature>